<evidence type="ECO:0000256" key="3">
    <source>
        <dbReference type="ARBA" id="ARBA00022827"/>
    </source>
</evidence>
<dbReference type="PANTHER" id="PTHR42877">
    <property type="entry name" value="L-ORNITHINE N(5)-MONOOXYGENASE-RELATED"/>
    <property type="match status" value="1"/>
</dbReference>
<dbReference type="SUPFAM" id="SSF51905">
    <property type="entry name" value="FAD/NAD(P)-binding domain"/>
    <property type="match status" value="3"/>
</dbReference>
<dbReference type="GO" id="GO:0050660">
    <property type="term" value="F:flavin adenine dinucleotide binding"/>
    <property type="evidence" value="ECO:0007669"/>
    <property type="project" value="InterPro"/>
</dbReference>
<dbReference type="PANTHER" id="PTHR42877:SF8">
    <property type="entry name" value="MONOOXYGENASE"/>
    <property type="match status" value="1"/>
</dbReference>
<dbReference type="Pfam" id="PF00743">
    <property type="entry name" value="FMO-like"/>
    <property type="match status" value="1"/>
</dbReference>
<comment type="caution">
    <text evidence="5">The sequence shown here is derived from an EMBL/GenBank/DDBJ whole genome shotgun (WGS) entry which is preliminary data.</text>
</comment>
<keyword evidence="3" id="KW-0274">FAD</keyword>
<protein>
    <submittedName>
        <fullName evidence="5">Uncharacterized protein</fullName>
    </submittedName>
</protein>
<dbReference type="GO" id="GO:0004499">
    <property type="term" value="F:N,N-dimethylaniline monooxygenase activity"/>
    <property type="evidence" value="ECO:0007669"/>
    <property type="project" value="InterPro"/>
</dbReference>
<dbReference type="InterPro" id="IPR051209">
    <property type="entry name" value="FAD-bind_Monooxygenase_sf"/>
</dbReference>
<dbReference type="GO" id="GO:0050661">
    <property type="term" value="F:NADP binding"/>
    <property type="evidence" value="ECO:0007669"/>
    <property type="project" value="InterPro"/>
</dbReference>
<evidence type="ECO:0000256" key="2">
    <source>
        <dbReference type="ARBA" id="ARBA00022630"/>
    </source>
</evidence>
<organism evidence="5 6">
    <name type="scientific">Vermiconidia calcicola</name>
    <dbReference type="NCBI Taxonomy" id="1690605"/>
    <lineage>
        <taxon>Eukaryota</taxon>
        <taxon>Fungi</taxon>
        <taxon>Dikarya</taxon>
        <taxon>Ascomycota</taxon>
        <taxon>Pezizomycotina</taxon>
        <taxon>Dothideomycetes</taxon>
        <taxon>Dothideomycetidae</taxon>
        <taxon>Mycosphaerellales</taxon>
        <taxon>Extremaceae</taxon>
        <taxon>Vermiconidia</taxon>
    </lineage>
</organism>
<sequence length="614" mass="68924">MAASNPLSSATAAAAAAAASSPSFASSMTVESVRAEKLRHCRRPPEGKPLFSEREVRIICIGAGASGLCFAYKLQRSFQKFRLVMYEKNPDISGTWWENRYPGCACDVPAHNYTFSWEPSTDASAVYVSSEELYQYFKRFAQKHDLDKFIRLEQQVVGAKWNGDSWDVEIKDCKSDSSGNGNGRIYRAQCDILINATGVLNNWKFPAIPGLHDFKGQLLHSANWDPSASLEGKTVGLIGNGSSGIQILPAIQPRVKKLVTFLRGTSWISPVQGLGQRTYTQQEKDVFRSKPDQLTAYRKMNESVTNCLFSTFIRGSDTQIETQADFTRQMQEKLSHSPELAAKLIPQWSLGCRRLTPGINYLESLGQDNVQVQLGEIRAVTQRGCVDAGGVEHPLDVLICATGFDVSFKPRFPVVVQDTGHDLQQAWAQEPRSYLGLAAADVPNYMLFLGPNCPIGNGPVLPVIEVQADYMLKWIDRWQTENMRSFSPKKEAVDDFVEHVNAYMPRTVWTENCRSWYKNGSEDGRVTALWPGSSLHYMEAMEFPRHDDFVVTYSGNRFSWMGNGYSQTEMDPDADWAYYIRDFDDSPLLGKSRRRKALTGRERDSEAEVEVVPL</sequence>
<comment type="similarity">
    <text evidence="1">Belongs to the FAD-binding monooxygenase family.</text>
</comment>
<dbReference type="EMBL" id="JAXLQG010000025">
    <property type="protein sequence ID" value="KAK5528589.1"/>
    <property type="molecule type" value="Genomic_DNA"/>
</dbReference>
<dbReference type="InterPro" id="IPR036188">
    <property type="entry name" value="FAD/NAD-bd_sf"/>
</dbReference>
<dbReference type="Proteomes" id="UP001345827">
    <property type="component" value="Unassembled WGS sequence"/>
</dbReference>
<dbReference type="InterPro" id="IPR020946">
    <property type="entry name" value="Flavin_mOase-like"/>
</dbReference>
<evidence type="ECO:0000256" key="4">
    <source>
        <dbReference type="ARBA" id="ARBA00023002"/>
    </source>
</evidence>
<name>A0AAV9PUY8_9PEZI</name>
<reference evidence="5 6" key="1">
    <citation type="submission" date="2023-06" db="EMBL/GenBank/DDBJ databases">
        <title>Black Yeasts Isolated from many extreme environments.</title>
        <authorList>
            <person name="Coleine C."/>
            <person name="Stajich J.E."/>
            <person name="Selbmann L."/>
        </authorList>
    </citation>
    <scope>NUCLEOTIDE SEQUENCE [LARGE SCALE GENOMIC DNA]</scope>
    <source>
        <strain evidence="5 6">CCFEE 5887</strain>
    </source>
</reference>
<dbReference type="AlphaFoldDB" id="A0AAV9PUY8"/>
<keyword evidence="4" id="KW-0560">Oxidoreductase</keyword>
<gene>
    <name evidence="5" type="ORF">LTR25_010202</name>
</gene>
<dbReference type="Gene3D" id="3.50.50.60">
    <property type="entry name" value="FAD/NAD(P)-binding domain"/>
    <property type="match status" value="2"/>
</dbReference>
<proteinExistence type="inferred from homology"/>
<evidence type="ECO:0000313" key="5">
    <source>
        <dbReference type="EMBL" id="KAK5528589.1"/>
    </source>
</evidence>
<keyword evidence="6" id="KW-1185">Reference proteome</keyword>
<accession>A0AAV9PUY8</accession>
<evidence type="ECO:0000256" key="1">
    <source>
        <dbReference type="ARBA" id="ARBA00010139"/>
    </source>
</evidence>
<keyword evidence="2" id="KW-0285">Flavoprotein</keyword>
<evidence type="ECO:0000313" key="6">
    <source>
        <dbReference type="Proteomes" id="UP001345827"/>
    </source>
</evidence>